<feature type="domain" description="UGSC-like" evidence="1">
    <location>
        <begin position="1"/>
        <end position="71"/>
    </location>
</feature>
<dbReference type="EMBL" id="CP036501">
    <property type="protein sequence ID" value="UZP73475.1"/>
    <property type="molecule type" value="Genomic_DNA"/>
</dbReference>
<evidence type="ECO:0000313" key="3">
    <source>
        <dbReference type="Proteomes" id="UP001317963"/>
    </source>
</evidence>
<dbReference type="InterPro" id="IPR057767">
    <property type="entry name" value="UGSC-like_dom"/>
</dbReference>
<proteinExistence type="predicted"/>
<dbReference type="Proteomes" id="UP001317963">
    <property type="component" value="Chromosome"/>
</dbReference>
<evidence type="ECO:0000259" key="1">
    <source>
        <dbReference type="Pfam" id="PF24696"/>
    </source>
</evidence>
<dbReference type="Pfam" id="PF24696">
    <property type="entry name" value="UGSC"/>
    <property type="match status" value="1"/>
</dbReference>
<keyword evidence="3" id="KW-1185">Reference proteome</keyword>
<protein>
    <recommendedName>
        <fullName evidence="1">UGSC-like domain-containing protein</fullName>
    </recommendedName>
</protein>
<organism evidence="2 3">
    <name type="scientific">Candidatus Paraluminiphilus aquimaris</name>
    <dbReference type="NCBI Taxonomy" id="2518994"/>
    <lineage>
        <taxon>Bacteria</taxon>
        <taxon>Pseudomonadati</taxon>
        <taxon>Pseudomonadota</taxon>
        <taxon>Gammaproteobacteria</taxon>
        <taxon>Cellvibrionales</taxon>
        <taxon>Halieaceae</taxon>
        <taxon>Candidatus Paraluminiphilus</taxon>
    </lineage>
</organism>
<evidence type="ECO:0000313" key="2">
    <source>
        <dbReference type="EMBL" id="UZP73475.1"/>
    </source>
</evidence>
<reference evidence="2 3" key="1">
    <citation type="submission" date="2019-02" db="EMBL/GenBank/DDBJ databases">
        <title>Halieaceae_genomes.</title>
        <authorList>
            <person name="Li S.-H."/>
        </authorList>
    </citation>
    <scope>NUCLEOTIDE SEQUENCE [LARGE SCALE GENOMIC DNA]</scope>
    <source>
        <strain evidence="2 3">JH123</strain>
    </source>
</reference>
<gene>
    <name evidence="2" type="ORF">E0F26_01435</name>
</gene>
<sequence>MRDGINLAKLGIPAVALVTEEFWSQGNFVAESLGMSDVPRVQLPHPVAGTGSQNMTAVADSVAEQILTALEATSD</sequence>
<accession>A0ABY6Q4N7</accession>
<name>A0ABY6Q4N7_9GAMM</name>